<dbReference type="KEGG" id="vg:77932202"/>
<name>A0A3G2KFY0_9CAUD</name>
<dbReference type="GeneID" id="77932202"/>
<reference evidence="1 2" key="1">
    <citation type="submission" date="2018-09" db="EMBL/GenBank/DDBJ databases">
        <authorList>
            <person name="Ulbrich M.C."/>
            <person name="Stoner T.H."/>
            <person name="Garlena R.A."/>
            <person name="Russell D.A."/>
            <person name="Pope W.H."/>
            <person name="Jacobs-Sera D."/>
            <person name="Hatfull G.F."/>
        </authorList>
    </citation>
    <scope>NUCLEOTIDE SEQUENCE [LARGE SCALE GENOMIC DNA]</scope>
</reference>
<keyword evidence="2" id="KW-1185">Reference proteome</keyword>
<protein>
    <submittedName>
        <fullName evidence="1">Uncharacterized protein</fullName>
    </submittedName>
</protein>
<proteinExistence type="predicted"/>
<sequence length="47" mass="5257">MKLVGVIRTKETSTIEVEAASYQEGRAALETMVPEGYQLLTIRTEKD</sequence>
<evidence type="ECO:0000313" key="1">
    <source>
        <dbReference type="EMBL" id="AYN57889.1"/>
    </source>
</evidence>
<dbReference type="Proteomes" id="UP000280317">
    <property type="component" value="Segment"/>
</dbReference>
<dbReference type="RefSeq" id="YP_010656322.1">
    <property type="nucleotide sequence ID" value="NC_070837.1"/>
</dbReference>
<accession>A0A3G2KFY0</accession>
<gene>
    <name evidence="1" type="primary">36</name>
    <name evidence="1" type="ORF">PBI_FAJA_36</name>
</gene>
<dbReference type="EMBL" id="MH834612">
    <property type="protein sequence ID" value="AYN57889.1"/>
    <property type="molecule type" value="Genomic_DNA"/>
</dbReference>
<evidence type="ECO:0000313" key="2">
    <source>
        <dbReference type="Proteomes" id="UP000280317"/>
    </source>
</evidence>
<organism evidence="1 2">
    <name type="scientific">Arthrobacter phage Faja</name>
    <dbReference type="NCBI Taxonomy" id="2419957"/>
    <lineage>
        <taxon>Viruses</taxon>
        <taxon>Duplodnaviria</taxon>
        <taxon>Heunggongvirae</taxon>
        <taxon>Uroviricota</taxon>
        <taxon>Caudoviricetes</taxon>
        <taxon>Fajavirus</taxon>
        <taxon>Fajavirus faja</taxon>
    </lineage>
</organism>